<proteinExistence type="predicted"/>
<evidence type="ECO:0000313" key="1">
    <source>
        <dbReference type="EMBL" id="VDO90345.1"/>
    </source>
</evidence>
<dbReference type="AlphaFoldDB" id="A0A0N4XAX3"/>
<evidence type="ECO:0000313" key="2">
    <source>
        <dbReference type="Proteomes" id="UP000268014"/>
    </source>
</evidence>
<reference evidence="1 2" key="2">
    <citation type="submission" date="2018-11" db="EMBL/GenBank/DDBJ databases">
        <authorList>
            <consortium name="Pathogen Informatics"/>
        </authorList>
    </citation>
    <scope>NUCLEOTIDE SEQUENCE [LARGE SCALE GENOMIC DNA]</scope>
    <source>
        <strain evidence="1 2">MHpl1</strain>
    </source>
</reference>
<dbReference type="WBParaSite" id="HPLM_0002151801-mRNA-1">
    <property type="protein sequence ID" value="HPLM_0002151801-mRNA-1"/>
    <property type="gene ID" value="HPLM_0002151801"/>
</dbReference>
<protein>
    <submittedName>
        <fullName evidence="1 3">Uncharacterized protein</fullName>
    </submittedName>
</protein>
<gene>
    <name evidence="1" type="ORF">HPLM_LOCUS21507</name>
</gene>
<accession>A0A0N4XAX3</accession>
<name>A0A0N4XAX3_HAEPC</name>
<organism evidence="3">
    <name type="scientific">Haemonchus placei</name>
    <name type="common">Barber's pole worm</name>
    <dbReference type="NCBI Taxonomy" id="6290"/>
    <lineage>
        <taxon>Eukaryota</taxon>
        <taxon>Metazoa</taxon>
        <taxon>Ecdysozoa</taxon>
        <taxon>Nematoda</taxon>
        <taxon>Chromadorea</taxon>
        <taxon>Rhabditida</taxon>
        <taxon>Rhabditina</taxon>
        <taxon>Rhabditomorpha</taxon>
        <taxon>Strongyloidea</taxon>
        <taxon>Trichostrongylidae</taxon>
        <taxon>Haemonchus</taxon>
    </lineage>
</organism>
<reference evidence="3" key="1">
    <citation type="submission" date="2017-02" db="UniProtKB">
        <authorList>
            <consortium name="WormBaseParasite"/>
        </authorList>
    </citation>
    <scope>IDENTIFICATION</scope>
</reference>
<dbReference type="Proteomes" id="UP000268014">
    <property type="component" value="Unassembled WGS sequence"/>
</dbReference>
<sequence length="47" mass="5403">MNGRKVRIIVLSKILKVIESIILTSLPSFTVNFFERSKIQIRSLGQK</sequence>
<keyword evidence="2" id="KW-1185">Reference proteome</keyword>
<evidence type="ECO:0000313" key="3">
    <source>
        <dbReference type="WBParaSite" id="HPLM_0002151801-mRNA-1"/>
    </source>
</evidence>
<dbReference type="EMBL" id="UZAF01023537">
    <property type="protein sequence ID" value="VDO90345.1"/>
    <property type="molecule type" value="Genomic_DNA"/>
</dbReference>